<dbReference type="SFLD" id="SFLDS00019">
    <property type="entry name" value="Glutathione_Transferase_(cytos"/>
    <property type="match status" value="1"/>
</dbReference>
<evidence type="ECO:0000259" key="2">
    <source>
        <dbReference type="PROSITE" id="PS50405"/>
    </source>
</evidence>
<dbReference type="InterPro" id="IPR050983">
    <property type="entry name" value="GST_Omega/HSP26"/>
</dbReference>
<dbReference type="PANTHER" id="PTHR43968:SF6">
    <property type="entry name" value="GLUTATHIONE S-TRANSFERASE OMEGA"/>
    <property type="match status" value="1"/>
</dbReference>
<accession>A0ABQ2PP14</accession>
<dbReference type="Proteomes" id="UP000621859">
    <property type="component" value="Unassembled WGS sequence"/>
</dbReference>
<dbReference type="InterPro" id="IPR036249">
    <property type="entry name" value="Thioredoxin-like_sf"/>
</dbReference>
<feature type="domain" description="GST C-terminal" evidence="2">
    <location>
        <begin position="84"/>
        <end position="209"/>
    </location>
</feature>
<dbReference type="PROSITE" id="PS50405">
    <property type="entry name" value="GST_CTER"/>
    <property type="match status" value="1"/>
</dbReference>
<dbReference type="PROSITE" id="PS50404">
    <property type="entry name" value="GST_NTER"/>
    <property type="match status" value="1"/>
</dbReference>
<organism evidence="3 4">
    <name type="scientific">Silvimonas amylolytica</name>
    <dbReference type="NCBI Taxonomy" id="449663"/>
    <lineage>
        <taxon>Bacteria</taxon>
        <taxon>Pseudomonadati</taxon>
        <taxon>Pseudomonadota</taxon>
        <taxon>Betaproteobacteria</taxon>
        <taxon>Neisseriales</taxon>
        <taxon>Chitinibacteraceae</taxon>
        <taxon>Silvimonas</taxon>
    </lineage>
</organism>
<proteinExistence type="predicted"/>
<dbReference type="Pfam" id="PF13417">
    <property type="entry name" value="GST_N_3"/>
    <property type="match status" value="1"/>
</dbReference>
<comment type="caution">
    <text evidence="3">The sequence shown here is derived from an EMBL/GenBank/DDBJ whole genome shotgun (WGS) entry which is preliminary data.</text>
</comment>
<evidence type="ECO:0000313" key="3">
    <source>
        <dbReference type="EMBL" id="GGP27349.1"/>
    </source>
</evidence>
<dbReference type="InterPro" id="IPR004045">
    <property type="entry name" value="Glutathione_S-Trfase_N"/>
</dbReference>
<feature type="domain" description="GST N-terminal" evidence="1">
    <location>
        <begin position="8"/>
        <end position="87"/>
    </location>
</feature>
<dbReference type="SUPFAM" id="SSF47616">
    <property type="entry name" value="GST C-terminal domain-like"/>
    <property type="match status" value="1"/>
</dbReference>
<keyword evidence="4" id="KW-1185">Reference proteome</keyword>
<name>A0ABQ2PP14_9NEIS</name>
<dbReference type="InterPro" id="IPR010987">
    <property type="entry name" value="Glutathione-S-Trfase_C-like"/>
</dbReference>
<gene>
    <name evidence="3" type="ORF">GCM10010971_31680</name>
</gene>
<evidence type="ECO:0000313" key="4">
    <source>
        <dbReference type="Proteomes" id="UP000621859"/>
    </source>
</evidence>
<protein>
    <submittedName>
        <fullName evidence="3">Glutathione S-transferase</fullName>
    </submittedName>
</protein>
<dbReference type="PANTHER" id="PTHR43968">
    <property type="match status" value="1"/>
</dbReference>
<reference evidence="4" key="1">
    <citation type="journal article" date="2019" name="Int. J. Syst. Evol. Microbiol.">
        <title>The Global Catalogue of Microorganisms (GCM) 10K type strain sequencing project: providing services to taxonomists for standard genome sequencing and annotation.</title>
        <authorList>
            <consortium name="The Broad Institute Genomics Platform"/>
            <consortium name="The Broad Institute Genome Sequencing Center for Infectious Disease"/>
            <person name="Wu L."/>
            <person name="Ma J."/>
        </authorList>
    </citation>
    <scope>NUCLEOTIDE SEQUENCE [LARGE SCALE GENOMIC DNA]</scope>
    <source>
        <strain evidence="4">CGMCC 1.8860</strain>
    </source>
</reference>
<dbReference type="SUPFAM" id="SSF52833">
    <property type="entry name" value="Thioredoxin-like"/>
    <property type="match status" value="1"/>
</dbReference>
<dbReference type="Gene3D" id="1.20.1050.10">
    <property type="match status" value="1"/>
</dbReference>
<dbReference type="Gene3D" id="3.40.30.10">
    <property type="entry name" value="Glutaredoxin"/>
    <property type="match status" value="1"/>
</dbReference>
<dbReference type="InterPro" id="IPR040079">
    <property type="entry name" value="Glutathione_S-Trfase"/>
</dbReference>
<evidence type="ECO:0000259" key="1">
    <source>
        <dbReference type="PROSITE" id="PS50404"/>
    </source>
</evidence>
<dbReference type="InterPro" id="IPR036282">
    <property type="entry name" value="Glutathione-S-Trfase_C_sf"/>
</dbReference>
<sequence>MTAVAMPILPTLYTFRRCPYAIRARLALAASQTPVLHHEVSLRDKPAAMLAISPKGTVPVLHLVDGTVLEQSLEIMVWALKHNDPQGWLEGSGWDDEARQLVATNDGEFKRNLDRYKYPERFPERDQAGHRQQGEVFLQTLDNHLAGQAWLAGARAGLVDMAILPFVRQFAHVDKDWFAEAPYPHVRSWLERFLESELFAGVMEKRSPA</sequence>
<dbReference type="CDD" id="cd03196">
    <property type="entry name" value="GST_C_5"/>
    <property type="match status" value="1"/>
</dbReference>
<dbReference type="Pfam" id="PF13410">
    <property type="entry name" value="GST_C_2"/>
    <property type="match status" value="1"/>
</dbReference>
<dbReference type="EMBL" id="BMLY01000006">
    <property type="protein sequence ID" value="GGP27349.1"/>
    <property type="molecule type" value="Genomic_DNA"/>
</dbReference>